<dbReference type="EMBL" id="NXLX01000001">
    <property type="protein sequence ID" value="RDU74506.1"/>
    <property type="molecule type" value="Genomic_DNA"/>
</dbReference>
<name>A0A3D8JBR3_9HELI</name>
<evidence type="ECO:0000256" key="10">
    <source>
        <dbReference type="SAM" id="Phobius"/>
    </source>
</evidence>
<keyword evidence="5 9" id="KW-0812">Transmembrane</keyword>
<dbReference type="RefSeq" id="WP_115578215.1">
    <property type="nucleotide sequence ID" value="NZ_NXLX01000001.1"/>
</dbReference>
<keyword evidence="4 9" id="KW-1003">Cell membrane</keyword>
<dbReference type="GO" id="GO:0015105">
    <property type="term" value="F:arsenite transmembrane transporter activity"/>
    <property type="evidence" value="ECO:0007669"/>
    <property type="project" value="TreeGrafter"/>
</dbReference>
<feature type="transmembrane region" description="Helical" evidence="10">
    <location>
        <begin position="253"/>
        <end position="272"/>
    </location>
</feature>
<evidence type="ECO:0000256" key="9">
    <source>
        <dbReference type="PIRNR" id="PIRNR005508"/>
    </source>
</evidence>
<dbReference type="GO" id="GO:0015297">
    <property type="term" value="F:antiporter activity"/>
    <property type="evidence" value="ECO:0007669"/>
    <property type="project" value="UniProtKB-UniRule"/>
</dbReference>
<evidence type="ECO:0000256" key="4">
    <source>
        <dbReference type="ARBA" id="ARBA00022475"/>
    </source>
</evidence>
<dbReference type="PIRSF" id="PIRSF005508">
    <property type="entry name" value="Acr3"/>
    <property type="match status" value="1"/>
</dbReference>
<dbReference type="InterPro" id="IPR004706">
    <property type="entry name" value="Arsenical-R_Acr3"/>
</dbReference>
<keyword evidence="12" id="KW-1185">Reference proteome</keyword>
<dbReference type="InterPro" id="IPR038770">
    <property type="entry name" value="Na+/solute_symporter_sf"/>
</dbReference>
<evidence type="ECO:0000256" key="8">
    <source>
        <dbReference type="ARBA" id="ARBA00023136"/>
    </source>
</evidence>
<keyword evidence="7 9" id="KW-1133">Transmembrane helix</keyword>
<dbReference type="NCBIfam" id="TIGR00832">
    <property type="entry name" value="acr3"/>
    <property type="match status" value="1"/>
</dbReference>
<feature type="transmembrane region" description="Helical" evidence="10">
    <location>
        <begin position="185"/>
        <end position="203"/>
    </location>
</feature>
<organism evidence="11 12">
    <name type="scientific">Helicobacter anseris</name>
    <dbReference type="NCBI Taxonomy" id="375926"/>
    <lineage>
        <taxon>Bacteria</taxon>
        <taxon>Pseudomonadati</taxon>
        <taxon>Campylobacterota</taxon>
        <taxon>Epsilonproteobacteria</taxon>
        <taxon>Campylobacterales</taxon>
        <taxon>Helicobacteraceae</taxon>
        <taxon>Helicobacter</taxon>
    </lineage>
</organism>
<evidence type="ECO:0000256" key="2">
    <source>
        <dbReference type="ARBA" id="ARBA00010110"/>
    </source>
</evidence>
<keyword evidence="6" id="KW-0059">Arsenical resistance</keyword>
<dbReference type="PANTHER" id="PTHR43057:SF1">
    <property type="entry name" value="ARSENICAL-RESISTANCE PROTEIN 3"/>
    <property type="match status" value="1"/>
</dbReference>
<dbReference type="GO" id="GO:0046685">
    <property type="term" value="P:response to arsenic-containing substance"/>
    <property type="evidence" value="ECO:0007669"/>
    <property type="project" value="UniProtKB-KW"/>
</dbReference>
<feature type="transmembrane region" description="Helical" evidence="10">
    <location>
        <begin position="76"/>
        <end position="99"/>
    </location>
</feature>
<dbReference type="GO" id="GO:0015104">
    <property type="term" value="F:antimonite transmembrane transporter activity"/>
    <property type="evidence" value="ECO:0007669"/>
    <property type="project" value="TreeGrafter"/>
</dbReference>
<feature type="transmembrane region" description="Helical" evidence="10">
    <location>
        <begin position="105"/>
        <end position="125"/>
    </location>
</feature>
<evidence type="ECO:0000256" key="3">
    <source>
        <dbReference type="ARBA" id="ARBA00022448"/>
    </source>
</evidence>
<protein>
    <submittedName>
        <fullName evidence="11">Arsenical-resistance protein</fullName>
    </submittedName>
</protein>
<dbReference type="Proteomes" id="UP000256695">
    <property type="component" value="Unassembled WGS sequence"/>
</dbReference>
<evidence type="ECO:0000256" key="1">
    <source>
        <dbReference type="ARBA" id="ARBA00004651"/>
    </source>
</evidence>
<feature type="transmembrane region" description="Helical" evidence="10">
    <location>
        <begin position="36"/>
        <end position="55"/>
    </location>
</feature>
<sequence length="338" mass="38895">MLGFFDKFLTLWIFLSIFIGLALGIIFPNISNFWSIFEYQSINMLLMLCLITMMYPPLAKIRYQQIFKIFKNKKSLLLALILNWIIGPILMFALAIIFLHDKIEFMQGIILIGLARCVAMVAVWSDLAKGDREYTGALIALNSIFQILFFSSLAFIFLQLLPNYFGFTFDIKTSNISMQEIGKNVLIYLGIPFIMAIFSRIIFINTKGKQWYQEKFLPKISPITPITLIFTIIIMCSYHSNQIFEMSLNTLRIALPLIFYFILMFFISWYLCNKNKLSYPQACSICFSASGNNFELAIAISIGYYGIASPQAFATIIGPLIEVPVLILLVKWILKRYK</sequence>
<evidence type="ECO:0000313" key="12">
    <source>
        <dbReference type="Proteomes" id="UP000256695"/>
    </source>
</evidence>
<feature type="transmembrane region" description="Helical" evidence="10">
    <location>
        <begin position="137"/>
        <end position="165"/>
    </location>
</feature>
<accession>A0A3D8JBR3</accession>
<gene>
    <name evidence="11" type="primary">arsB</name>
    <name evidence="11" type="ORF">CQA57_00180</name>
</gene>
<dbReference type="AlphaFoldDB" id="A0A3D8JBR3"/>
<dbReference type="FunFam" id="1.20.1530.20:FF:000009">
    <property type="entry name" value="Arsenite transporter, ACR3 family"/>
    <property type="match status" value="1"/>
</dbReference>
<dbReference type="GO" id="GO:0005886">
    <property type="term" value="C:plasma membrane"/>
    <property type="evidence" value="ECO:0007669"/>
    <property type="project" value="UniProtKB-SubCell"/>
</dbReference>
<dbReference type="PANTHER" id="PTHR43057">
    <property type="entry name" value="ARSENITE EFFLUX TRANSPORTER"/>
    <property type="match status" value="1"/>
</dbReference>
<keyword evidence="3 9" id="KW-0813">Transport</keyword>
<evidence type="ECO:0000256" key="7">
    <source>
        <dbReference type="ARBA" id="ARBA00022989"/>
    </source>
</evidence>
<reference evidence="11 12" key="1">
    <citation type="submission" date="2018-04" db="EMBL/GenBank/DDBJ databases">
        <title>Novel Campyloabacter and Helicobacter Species and Strains.</title>
        <authorList>
            <person name="Mannion A.J."/>
            <person name="Shen Z."/>
            <person name="Fox J.G."/>
        </authorList>
    </citation>
    <scope>NUCLEOTIDE SEQUENCE [LARGE SCALE GENOMIC DNA]</scope>
    <source>
        <strain evidence="11 12">MIT 04-9362</strain>
    </source>
</reference>
<comment type="caution">
    <text evidence="11">The sequence shown here is derived from an EMBL/GenBank/DDBJ whole genome shotgun (WGS) entry which is preliminary data.</text>
</comment>
<feature type="transmembrane region" description="Helical" evidence="10">
    <location>
        <begin position="313"/>
        <end position="334"/>
    </location>
</feature>
<feature type="transmembrane region" description="Helical" evidence="10">
    <location>
        <begin position="9"/>
        <end position="30"/>
    </location>
</feature>
<dbReference type="OrthoDB" id="5290400at2"/>
<comment type="subcellular location">
    <subcellularLocation>
        <location evidence="1 9">Cell membrane</location>
        <topology evidence="1 9">Multi-pass membrane protein</topology>
    </subcellularLocation>
</comment>
<evidence type="ECO:0000256" key="6">
    <source>
        <dbReference type="ARBA" id="ARBA00022849"/>
    </source>
</evidence>
<comment type="similarity">
    <text evidence="2 9">Belongs to the arsenical resistance-3 (ACR3) (TC 2.A.59) family.</text>
</comment>
<keyword evidence="8 9" id="KW-0472">Membrane</keyword>
<feature type="transmembrane region" description="Helical" evidence="10">
    <location>
        <begin position="284"/>
        <end position="307"/>
    </location>
</feature>
<evidence type="ECO:0000256" key="5">
    <source>
        <dbReference type="ARBA" id="ARBA00022692"/>
    </source>
</evidence>
<proteinExistence type="inferred from homology"/>
<dbReference type="InterPro" id="IPR002657">
    <property type="entry name" value="BilAc:Na_symport/Acr3"/>
</dbReference>
<feature type="transmembrane region" description="Helical" evidence="10">
    <location>
        <begin position="223"/>
        <end position="241"/>
    </location>
</feature>
<evidence type="ECO:0000313" key="11">
    <source>
        <dbReference type="EMBL" id="RDU74506.1"/>
    </source>
</evidence>
<dbReference type="Gene3D" id="1.20.1530.20">
    <property type="match status" value="1"/>
</dbReference>
<dbReference type="Pfam" id="PF01758">
    <property type="entry name" value="SBF"/>
    <property type="match status" value="1"/>
</dbReference>